<feature type="region of interest" description="Disordered" evidence="4">
    <location>
        <begin position="479"/>
        <end position="654"/>
    </location>
</feature>
<dbReference type="PANTHER" id="PTHR12241:SF147">
    <property type="entry name" value="TUBULIN POLYGLUTAMYLASE TTLL7"/>
    <property type="match status" value="1"/>
</dbReference>
<accession>A0AAE0BEK9</accession>
<evidence type="ECO:0000313" key="5">
    <source>
        <dbReference type="EMBL" id="KAK3235051.1"/>
    </source>
</evidence>
<dbReference type="EMBL" id="LGRX02035381">
    <property type="protein sequence ID" value="KAK3235051.1"/>
    <property type="molecule type" value="Genomic_DNA"/>
</dbReference>
<name>A0AAE0BEK9_9CHLO</name>
<organism evidence="5 6">
    <name type="scientific">Cymbomonas tetramitiformis</name>
    <dbReference type="NCBI Taxonomy" id="36881"/>
    <lineage>
        <taxon>Eukaryota</taxon>
        <taxon>Viridiplantae</taxon>
        <taxon>Chlorophyta</taxon>
        <taxon>Pyramimonadophyceae</taxon>
        <taxon>Pyramimonadales</taxon>
        <taxon>Pyramimonadaceae</taxon>
        <taxon>Cymbomonas</taxon>
    </lineage>
</organism>
<keyword evidence="6" id="KW-1185">Reference proteome</keyword>
<feature type="compositionally biased region" description="Basic and acidic residues" evidence="4">
    <location>
        <begin position="479"/>
        <end position="496"/>
    </location>
</feature>
<feature type="compositionally biased region" description="Polar residues" evidence="4">
    <location>
        <begin position="680"/>
        <end position="695"/>
    </location>
</feature>
<feature type="region of interest" description="Disordered" evidence="4">
    <location>
        <begin position="675"/>
        <end position="725"/>
    </location>
</feature>
<feature type="compositionally biased region" description="Basic residues" evidence="4">
    <location>
        <begin position="28"/>
        <end position="37"/>
    </location>
</feature>
<dbReference type="GO" id="GO:0036064">
    <property type="term" value="C:ciliary basal body"/>
    <property type="evidence" value="ECO:0007669"/>
    <property type="project" value="TreeGrafter"/>
</dbReference>
<gene>
    <name evidence="5" type="ORF">CYMTET_54723</name>
</gene>
<reference evidence="5 6" key="1">
    <citation type="journal article" date="2015" name="Genome Biol. Evol.">
        <title>Comparative Genomics of a Bacterivorous Green Alga Reveals Evolutionary Causalities and Consequences of Phago-Mixotrophic Mode of Nutrition.</title>
        <authorList>
            <person name="Burns J.A."/>
            <person name="Paasch A."/>
            <person name="Narechania A."/>
            <person name="Kim E."/>
        </authorList>
    </citation>
    <scope>NUCLEOTIDE SEQUENCE [LARGE SCALE GENOMIC DNA]</scope>
    <source>
        <strain evidence="5 6">PLY_AMNH</strain>
    </source>
</reference>
<keyword evidence="1" id="KW-0436">Ligase</keyword>
<dbReference type="GO" id="GO:0000226">
    <property type="term" value="P:microtubule cytoskeleton organization"/>
    <property type="evidence" value="ECO:0007669"/>
    <property type="project" value="TreeGrafter"/>
</dbReference>
<dbReference type="GO" id="GO:0005524">
    <property type="term" value="F:ATP binding"/>
    <property type="evidence" value="ECO:0007669"/>
    <property type="project" value="UniProtKB-KW"/>
</dbReference>
<dbReference type="Pfam" id="PF03133">
    <property type="entry name" value="TTL"/>
    <property type="match status" value="1"/>
</dbReference>
<evidence type="ECO:0000256" key="1">
    <source>
        <dbReference type="ARBA" id="ARBA00022598"/>
    </source>
</evidence>
<keyword evidence="3" id="KW-0067">ATP-binding</keyword>
<feature type="compositionally biased region" description="Basic and acidic residues" evidence="4">
    <location>
        <begin position="15"/>
        <end position="27"/>
    </location>
</feature>
<dbReference type="Proteomes" id="UP001190700">
    <property type="component" value="Unassembled WGS sequence"/>
</dbReference>
<dbReference type="GO" id="GO:0070740">
    <property type="term" value="F:tubulin-glutamic acid ligase activity"/>
    <property type="evidence" value="ECO:0007669"/>
    <property type="project" value="TreeGrafter"/>
</dbReference>
<dbReference type="AlphaFoldDB" id="A0AAE0BEK9"/>
<feature type="region of interest" description="Disordered" evidence="4">
    <location>
        <begin position="1"/>
        <end position="37"/>
    </location>
</feature>
<dbReference type="Gene3D" id="3.30.470.20">
    <property type="entry name" value="ATP-grasp fold, B domain"/>
    <property type="match status" value="1"/>
</dbReference>
<keyword evidence="2" id="KW-0547">Nucleotide-binding</keyword>
<feature type="compositionally biased region" description="Polar residues" evidence="4">
    <location>
        <begin position="711"/>
        <end position="725"/>
    </location>
</feature>
<dbReference type="GO" id="GO:0015631">
    <property type="term" value="F:tubulin binding"/>
    <property type="evidence" value="ECO:0007669"/>
    <property type="project" value="TreeGrafter"/>
</dbReference>
<feature type="compositionally biased region" description="Basic and acidic residues" evidence="4">
    <location>
        <begin position="558"/>
        <end position="572"/>
    </location>
</feature>
<dbReference type="InterPro" id="IPR004344">
    <property type="entry name" value="TTL/TTLL_fam"/>
</dbReference>
<dbReference type="PROSITE" id="PS51221">
    <property type="entry name" value="TTL"/>
    <property type="match status" value="1"/>
</dbReference>
<evidence type="ECO:0000313" key="6">
    <source>
        <dbReference type="Proteomes" id="UP001190700"/>
    </source>
</evidence>
<proteinExistence type="predicted"/>
<dbReference type="SUPFAM" id="SSF56059">
    <property type="entry name" value="Glutathione synthetase ATP-binding domain-like"/>
    <property type="match status" value="1"/>
</dbReference>
<feature type="compositionally biased region" description="Polar residues" evidence="4">
    <location>
        <begin position="576"/>
        <end position="590"/>
    </location>
</feature>
<evidence type="ECO:0000256" key="4">
    <source>
        <dbReference type="SAM" id="MobiDB-lite"/>
    </source>
</evidence>
<feature type="compositionally biased region" description="Basic and acidic residues" evidence="4">
    <location>
        <begin position="615"/>
        <end position="654"/>
    </location>
</feature>
<evidence type="ECO:0000256" key="2">
    <source>
        <dbReference type="ARBA" id="ARBA00022741"/>
    </source>
</evidence>
<evidence type="ECO:0000256" key="3">
    <source>
        <dbReference type="ARBA" id="ARBA00022840"/>
    </source>
</evidence>
<dbReference type="PANTHER" id="PTHR12241">
    <property type="entry name" value="TUBULIN POLYGLUTAMYLASE"/>
    <property type="match status" value="1"/>
</dbReference>
<comment type="caution">
    <text evidence="5">The sequence shown here is derived from an EMBL/GenBank/DDBJ whole genome shotgun (WGS) entry which is preliminary data.</text>
</comment>
<protein>
    <submittedName>
        <fullName evidence="5">Uncharacterized protein</fullName>
    </submittedName>
</protein>
<sequence>MESRAESGRNASSSSRDDKLMPEEPAPRKPKVKRKKRKPYPISLNLSNCKYEVIRMVQKKLGWKEVGDDDDWQVYWTDTSVSIERIMRLKRTQKINHFTGMLEICRKKSLAKNMLKMSKLFADEFKFIPKSFILPAEAPEFLAQFSSKKKKTFIIKPDGGCQGKGIVLVQAAEQAMKALEELVTENVVAQRYLAKPYLIEGRKFDMRIYVLVVSCDPLRIFIYDEGLARFATEVYQAPTEDNLDDVYMHLTNYALNKHNENFVFNESAEDGSDGSKWSLSGLREWMSAAGEDFEEAWRRIEDLTVKTLISIQPILQHNYRSVLPPENDGFSCFELLGLDVMFDNKLKPWLIEVNHSPSFTVDTPLDLAIKEELISDTIELVGIDPRVIKKLKAEERECSRNRLFGNSKGFEKVPPTDEELSTMREAVLKQREKYEDKHLGGYTRIYPPEDRELLAHYNALIEGAQKAFRESFPSKVRDTINRVKEERAKRLDRDEAPQCAPGAAMPPRPPPSQDTRSGSGLMKTPEPRSRRPPVPLQALPKEAEMATGRPNKLMSARELSRELEKAIERSKLDSGGSRNKSQEPLSPTRRSNVHGERIPPVSRRAASSSRMWPSNHRDSKSEDGHNASGDARRERRHSHNGDSPDTTEARAIKDGFEGGVAYTAISMGLTEVVRERRNSRSTSLPADSVRNSSEGVENDAQPAAPVDCEPQTVSGCKGQQQRPLRVSSANLPAKLSTQDMSHAADRGYGLLKRGSLDAYDPHAVSTLNQHSPEIHVHGSSYMHGLTGQPTNLAYRTVRPNAAEMVDALRTGARKDLAAPLIRHPRSRMESK</sequence>